<evidence type="ECO:0000313" key="2">
    <source>
        <dbReference type="Proteomes" id="UP001195483"/>
    </source>
</evidence>
<gene>
    <name evidence="1" type="ORF">CHS0354_020216</name>
</gene>
<comment type="caution">
    <text evidence="1">The sequence shown here is derived from an EMBL/GenBank/DDBJ whole genome shotgun (WGS) entry which is preliminary data.</text>
</comment>
<reference evidence="1" key="3">
    <citation type="submission" date="2023-05" db="EMBL/GenBank/DDBJ databases">
        <authorList>
            <person name="Smith C.H."/>
        </authorList>
    </citation>
    <scope>NUCLEOTIDE SEQUENCE</scope>
    <source>
        <strain evidence="1">CHS0354</strain>
        <tissue evidence="1">Mantle</tissue>
    </source>
</reference>
<keyword evidence="2" id="KW-1185">Reference proteome</keyword>
<name>A0AAE0SK32_9BIVA</name>
<dbReference type="EMBL" id="JAEAOA010001231">
    <property type="protein sequence ID" value="KAK3593451.1"/>
    <property type="molecule type" value="Genomic_DNA"/>
</dbReference>
<reference evidence="1" key="1">
    <citation type="journal article" date="2021" name="Genome Biol. Evol.">
        <title>A High-Quality Reference Genome for a Parasitic Bivalve with Doubly Uniparental Inheritance (Bivalvia: Unionida).</title>
        <authorList>
            <person name="Smith C.H."/>
        </authorList>
    </citation>
    <scope>NUCLEOTIDE SEQUENCE</scope>
    <source>
        <strain evidence="1">CHS0354</strain>
    </source>
</reference>
<protein>
    <submittedName>
        <fullName evidence="1">Uncharacterized protein</fullName>
    </submittedName>
</protein>
<accession>A0AAE0SK32</accession>
<evidence type="ECO:0000313" key="1">
    <source>
        <dbReference type="EMBL" id="KAK3593451.1"/>
    </source>
</evidence>
<dbReference type="Proteomes" id="UP001195483">
    <property type="component" value="Unassembled WGS sequence"/>
</dbReference>
<organism evidence="1 2">
    <name type="scientific">Potamilus streckersoni</name>
    <dbReference type="NCBI Taxonomy" id="2493646"/>
    <lineage>
        <taxon>Eukaryota</taxon>
        <taxon>Metazoa</taxon>
        <taxon>Spiralia</taxon>
        <taxon>Lophotrochozoa</taxon>
        <taxon>Mollusca</taxon>
        <taxon>Bivalvia</taxon>
        <taxon>Autobranchia</taxon>
        <taxon>Heteroconchia</taxon>
        <taxon>Palaeoheterodonta</taxon>
        <taxon>Unionida</taxon>
        <taxon>Unionoidea</taxon>
        <taxon>Unionidae</taxon>
        <taxon>Ambleminae</taxon>
        <taxon>Lampsilini</taxon>
        <taxon>Potamilus</taxon>
    </lineage>
</organism>
<sequence length="106" mass="12303">MKSTSLACQEHSLKWYMCVCILFLGFELRPPVWQSGINISKNRQSESAWLDGKWSRIHICILTAKASRILWDKGPSEELYLMTGDHLLLVHCLIFEKKVHKVMISQ</sequence>
<proteinExistence type="predicted"/>
<dbReference type="AlphaFoldDB" id="A0AAE0SK32"/>
<reference evidence="1" key="2">
    <citation type="journal article" date="2021" name="Genome Biol. Evol.">
        <title>Developing a high-quality reference genome for a parasitic bivalve with doubly uniparental inheritance (Bivalvia: Unionida).</title>
        <authorList>
            <person name="Smith C.H."/>
        </authorList>
    </citation>
    <scope>NUCLEOTIDE SEQUENCE</scope>
    <source>
        <strain evidence="1">CHS0354</strain>
        <tissue evidence="1">Mantle</tissue>
    </source>
</reference>